<evidence type="ECO:0000313" key="1">
    <source>
        <dbReference type="EMBL" id="CAG8589167.1"/>
    </source>
</evidence>
<protein>
    <submittedName>
        <fullName evidence="1">9121_t:CDS:1</fullName>
    </submittedName>
</protein>
<dbReference type="Proteomes" id="UP000789396">
    <property type="component" value="Unassembled WGS sequence"/>
</dbReference>
<dbReference type="OrthoDB" id="2394465at2759"/>
<dbReference type="AlphaFoldDB" id="A0A9N9C371"/>
<reference evidence="1" key="1">
    <citation type="submission" date="2021-06" db="EMBL/GenBank/DDBJ databases">
        <authorList>
            <person name="Kallberg Y."/>
            <person name="Tangrot J."/>
            <person name="Rosling A."/>
        </authorList>
    </citation>
    <scope>NUCLEOTIDE SEQUENCE</scope>
    <source>
        <strain evidence="1">IN212</strain>
    </source>
</reference>
<evidence type="ECO:0000313" key="2">
    <source>
        <dbReference type="Proteomes" id="UP000789396"/>
    </source>
</evidence>
<organism evidence="1 2">
    <name type="scientific">Racocetra fulgida</name>
    <dbReference type="NCBI Taxonomy" id="60492"/>
    <lineage>
        <taxon>Eukaryota</taxon>
        <taxon>Fungi</taxon>
        <taxon>Fungi incertae sedis</taxon>
        <taxon>Mucoromycota</taxon>
        <taxon>Glomeromycotina</taxon>
        <taxon>Glomeromycetes</taxon>
        <taxon>Diversisporales</taxon>
        <taxon>Gigasporaceae</taxon>
        <taxon>Racocetra</taxon>
    </lineage>
</organism>
<dbReference type="EMBL" id="CAJVPZ010007666">
    <property type="protein sequence ID" value="CAG8589167.1"/>
    <property type="molecule type" value="Genomic_DNA"/>
</dbReference>
<comment type="caution">
    <text evidence="1">The sequence shown here is derived from an EMBL/GenBank/DDBJ whole genome shotgun (WGS) entry which is preliminary data.</text>
</comment>
<proteinExistence type="predicted"/>
<sequence>MKIVSSCDEDGAPVVSPSFVEDVEKTPFVDPDNELAAKKLQQTLDTLYVHNPIPIKDLLELEEKIEIHQEFNDESFIQAATEIKNAENEITVQPLTRKEQLDILHGALRIVDKRIDDGDLKRRS</sequence>
<keyword evidence="2" id="KW-1185">Reference proteome</keyword>
<accession>A0A9N9C371</accession>
<name>A0A9N9C371_9GLOM</name>
<gene>
    <name evidence="1" type="ORF">RFULGI_LOCUS6162</name>
</gene>